<comment type="subcellular location">
    <subcellularLocation>
        <location evidence="3">Mitochondrion</location>
    </subcellularLocation>
</comment>
<gene>
    <name evidence="4" type="ORF">DIABBA_LOCUS12429</name>
</gene>
<comment type="catalytic activity">
    <reaction evidence="3">
        <text>L-glutamyl-tRNA(Gln) + L-glutamine + ATP + H2O = L-glutaminyl-tRNA(Gln) + L-glutamate + ADP + phosphate + H(+)</text>
        <dbReference type="Rhea" id="RHEA:17521"/>
        <dbReference type="Rhea" id="RHEA-COMP:9681"/>
        <dbReference type="Rhea" id="RHEA-COMP:9684"/>
        <dbReference type="ChEBI" id="CHEBI:15377"/>
        <dbReference type="ChEBI" id="CHEBI:15378"/>
        <dbReference type="ChEBI" id="CHEBI:29985"/>
        <dbReference type="ChEBI" id="CHEBI:30616"/>
        <dbReference type="ChEBI" id="CHEBI:43474"/>
        <dbReference type="ChEBI" id="CHEBI:58359"/>
        <dbReference type="ChEBI" id="CHEBI:78520"/>
        <dbReference type="ChEBI" id="CHEBI:78521"/>
        <dbReference type="ChEBI" id="CHEBI:456216"/>
    </reaction>
</comment>
<dbReference type="OrthoDB" id="5394539at2759"/>
<dbReference type="GO" id="GO:0070681">
    <property type="term" value="P:glutaminyl-tRNAGln biosynthesis via transamidation"/>
    <property type="evidence" value="ECO:0007669"/>
    <property type="project" value="UniProtKB-UniRule"/>
</dbReference>
<dbReference type="EMBL" id="OU898283">
    <property type="protein sequence ID" value="CAG9839688.1"/>
    <property type="molecule type" value="Genomic_DNA"/>
</dbReference>
<evidence type="ECO:0000313" key="4">
    <source>
        <dbReference type="EMBL" id="CAG9839688.1"/>
    </source>
</evidence>
<dbReference type="Proteomes" id="UP001153709">
    <property type="component" value="Chromosome 8"/>
</dbReference>
<keyword evidence="1 3" id="KW-0547">Nucleotide-binding</keyword>
<evidence type="ECO:0000313" key="5">
    <source>
        <dbReference type="Proteomes" id="UP001153709"/>
    </source>
</evidence>
<dbReference type="InterPro" id="IPR003837">
    <property type="entry name" value="GatC"/>
</dbReference>
<sequence>MNRLVYLTLNKIRYFCTVVEQPKVVTKEIKRIIPAKRIKSKIDLTKLPPKTKIDANTIALLERLSLVDCESKKAIETVEAQLEFADQILQVDTSNVEPLITPLEDLPLQVREDIVTDGNCREAVLKGAVLVEDEYFVAPPGNIPLESRENLLYDTKDVKKDS</sequence>
<name>A0A9N9TE60_DIABA</name>
<reference evidence="4" key="1">
    <citation type="submission" date="2022-01" db="EMBL/GenBank/DDBJ databases">
        <authorList>
            <person name="King R."/>
        </authorList>
    </citation>
    <scope>NUCLEOTIDE SEQUENCE</scope>
</reference>
<comment type="function">
    <text evidence="3">Allows the formation of correctly charged Gln-tRNA(Gln) through the transamidation of misacylated Glu-tRNA(Gln) in the mitochondria. The reaction takes place in the presence of glutamine and ATP through an activated gamma-phospho-Glu-tRNA(Gln).</text>
</comment>
<dbReference type="GO" id="GO:0005524">
    <property type="term" value="F:ATP binding"/>
    <property type="evidence" value="ECO:0007669"/>
    <property type="project" value="UniProtKB-KW"/>
</dbReference>
<comment type="subunit">
    <text evidence="3">Subunit of the heterotrimeric GatCAB amidotransferase (AdT) complex, composed of A, B and C subunits.</text>
</comment>
<dbReference type="GO" id="GO:0030956">
    <property type="term" value="C:glutamyl-tRNA(Gln) amidotransferase complex"/>
    <property type="evidence" value="ECO:0007669"/>
    <property type="project" value="UniProtKB-UniRule"/>
</dbReference>
<dbReference type="EC" id="6.3.5.-" evidence="3"/>
<dbReference type="AlphaFoldDB" id="A0A9N9TE60"/>
<keyword evidence="2 3" id="KW-0496">Mitochondrion</keyword>
<dbReference type="PANTHER" id="PTHR15004">
    <property type="entry name" value="GLUTAMYL-TRNA(GLN) AMIDOTRANSFERASE SUBUNIT C, MITOCHONDRIAL"/>
    <property type="match status" value="1"/>
</dbReference>
<dbReference type="InterPro" id="IPR036113">
    <property type="entry name" value="Asp/Glu-ADT_sf_sub_c"/>
</dbReference>
<comment type="similarity">
    <text evidence="3">Belongs to the GatC family.</text>
</comment>
<dbReference type="NCBIfam" id="TIGR00135">
    <property type="entry name" value="gatC"/>
    <property type="match status" value="1"/>
</dbReference>
<dbReference type="GO" id="GO:0050567">
    <property type="term" value="F:glutaminyl-tRNA synthase (glutamine-hydrolyzing) activity"/>
    <property type="evidence" value="ECO:0007669"/>
    <property type="project" value="UniProtKB-UniRule"/>
</dbReference>
<proteinExistence type="inferred from homology"/>
<evidence type="ECO:0000256" key="1">
    <source>
        <dbReference type="ARBA" id="ARBA00022741"/>
    </source>
</evidence>
<keyword evidence="3" id="KW-0436">Ligase</keyword>
<evidence type="ECO:0000256" key="3">
    <source>
        <dbReference type="HAMAP-Rule" id="MF_03149"/>
    </source>
</evidence>
<keyword evidence="5" id="KW-1185">Reference proteome</keyword>
<keyword evidence="3" id="KW-0067">ATP-binding</keyword>
<organism evidence="4 5">
    <name type="scientific">Diabrotica balteata</name>
    <name type="common">Banded cucumber beetle</name>
    <dbReference type="NCBI Taxonomy" id="107213"/>
    <lineage>
        <taxon>Eukaryota</taxon>
        <taxon>Metazoa</taxon>
        <taxon>Ecdysozoa</taxon>
        <taxon>Arthropoda</taxon>
        <taxon>Hexapoda</taxon>
        <taxon>Insecta</taxon>
        <taxon>Pterygota</taxon>
        <taxon>Neoptera</taxon>
        <taxon>Endopterygota</taxon>
        <taxon>Coleoptera</taxon>
        <taxon>Polyphaga</taxon>
        <taxon>Cucujiformia</taxon>
        <taxon>Chrysomeloidea</taxon>
        <taxon>Chrysomelidae</taxon>
        <taxon>Galerucinae</taxon>
        <taxon>Diabroticina</taxon>
        <taxon>Diabroticites</taxon>
        <taxon>Diabrotica</taxon>
    </lineage>
</organism>
<protein>
    <recommendedName>
        <fullName evidence="3">Glutamyl-tRNA(Gln) amidotransferase subunit C, mitochondrial</fullName>
        <shortName evidence="3">Glu-AdT subunit C</shortName>
        <ecNumber evidence="3">6.3.5.-</ecNumber>
    </recommendedName>
</protein>
<accession>A0A9N9TE60</accession>
<evidence type="ECO:0000256" key="2">
    <source>
        <dbReference type="ARBA" id="ARBA00023128"/>
    </source>
</evidence>
<dbReference type="HAMAP" id="MF_00122">
    <property type="entry name" value="GatC"/>
    <property type="match status" value="1"/>
</dbReference>
<keyword evidence="3" id="KW-0648">Protein biosynthesis</keyword>
<dbReference type="Pfam" id="PF02686">
    <property type="entry name" value="GatC"/>
    <property type="match status" value="1"/>
</dbReference>
<dbReference type="GO" id="GO:0005739">
    <property type="term" value="C:mitochondrion"/>
    <property type="evidence" value="ECO:0007669"/>
    <property type="project" value="UniProtKB-SubCell"/>
</dbReference>
<dbReference type="SUPFAM" id="SSF141000">
    <property type="entry name" value="Glu-tRNAGln amidotransferase C subunit"/>
    <property type="match status" value="1"/>
</dbReference>
<dbReference type="GO" id="GO:0032543">
    <property type="term" value="P:mitochondrial translation"/>
    <property type="evidence" value="ECO:0007669"/>
    <property type="project" value="UniProtKB-UniRule"/>
</dbReference>
<dbReference type="PANTHER" id="PTHR15004:SF0">
    <property type="entry name" value="GLUTAMYL-TRNA(GLN) AMIDOTRANSFERASE SUBUNIT C, MITOCHONDRIAL"/>
    <property type="match status" value="1"/>
</dbReference>
<dbReference type="GO" id="GO:0006450">
    <property type="term" value="P:regulation of translational fidelity"/>
    <property type="evidence" value="ECO:0007669"/>
    <property type="project" value="InterPro"/>
</dbReference>